<evidence type="ECO:0000256" key="1">
    <source>
        <dbReference type="ARBA" id="ARBA00022722"/>
    </source>
</evidence>
<dbReference type="Gene3D" id="3.10.450.30">
    <property type="entry name" value="Microbial ribonucleases"/>
    <property type="match status" value="1"/>
</dbReference>
<comment type="caution">
    <text evidence="4">The sequence shown here is derived from an EMBL/GenBank/DDBJ whole genome shotgun (WGS) entry which is preliminary data.</text>
</comment>
<keyword evidence="1" id="KW-0540">Nuclease</keyword>
<keyword evidence="5" id="KW-1185">Reference proteome</keyword>
<dbReference type="GO" id="GO:0004521">
    <property type="term" value="F:RNA endonuclease activity"/>
    <property type="evidence" value="ECO:0007669"/>
    <property type="project" value="InterPro"/>
</dbReference>
<keyword evidence="3" id="KW-0732">Signal</keyword>
<organism evidence="4 5">
    <name type="scientific">Fusarium mexicanum</name>
    <dbReference type="NCBI Taxonomy" id="751941"/>
    <lineage>
        <taxon>Eukaryota</taxon>
        <taxon>Fungi</taxon>
        <taxon>Dikarya</taxon>
        <taxon>Ascomycota</taxon>
        <taxon>Pezizomycotina</taxon>
        <taxon>Sordariomycetes</taxon>
        <taxon>Hypocreomycetidae</taxon>
        <taxon>Hypocreales</taxon>
        <taxon>Nectriaceae</taxon>
        <taxon>Fusarium</taxon>
        <taxon>Fusarium fujikuroi species complex</taxon>
    </lineage>
</organism>
<dbReference type="Pfam" id="PF00545">
    <property type="entry name" value="Ribonuclease"/>
    <property type="match status" value="1"/>
</dbReference>
<evidence type="ECO:0000313" key="5">
    <source>
        <dbReference type="Proteomes" id="UP000522262"/>
    </source>
</evidence>
<dbReference type="GO" id="GO:0016787">
    <property type="term" value="F:hydrolase activity"/>
    <property type="evidence" value="ECO:0007669"/>
    <property type="project" value="UniProtKB-KW"/>
</dbReference>
<keyword evidence="2" id="KW-0378">Hydrolase</keyword>
<accession>A0A8H5I9A9</accession>
<evidence type="ECO:0000256" key="3">
    <source>
        <dbReference type="SAM" id="SignalP"/>
    </source>
</evidence>
<dbReference type="AlphaFoldDB" id="A0A8H5I9A9"/>
<dbReference type="Proteomes" id="UP000522262">
    <property type="component" value="Unassembled WGS sequence"/>
</dbReference>
<reference evidence="4 5" key="1">
    <citation type="submission" date="2020-05" db="EMBL/GenBank/DDBJ databases">
        <title>Identification and distribution of gene clusters putatively required for synthesis of sphingolipid metabolism inhibitors in phylogenetically diverse species of the filamentous fungus Fusarium.</title>
        <authorList>
            <person name="Kim H.-S."/>
            <person name="Busman M."/>
            <person name="Brown D.W."/>
            <person name="Divon H."/>
            <person name="Uhlig S."/>
            <person name="Proctor R.H."/>
        </authorList>
    </citation>
    <scope>NUCLEOTIDE SEQUENCE [LARGE SCALE GENOMIC DNA]</scope>
    <source>
        <strain evidence="4 5">NRRL 53147</strain>
    </source>
</reference>
<dbReference type="InterPro" id="IPR000026">
    <property type="entry name" value="N1-like"/>
</dbReference>
<dbReference type="InterPro" id="IPR016191">
    <property type="entry name" value="Ribonuclease/ribotoxin"/>
</dbReference>
<dbReference type="GO" id="GO:0003723">
    <property type="term" value="F:RNA binding"/>
    <property type="evidence" value="ECO:0007669"/>
    <property type="project" value="InterPro"/>
</dbReference>
<feature type="signal peptide" evidence="3">
    <location>
        <begin position="1"/>
        <end position="19"/>
    </location>
</feature>
<sequence length="172" mass="18772">MIGLQGISLVLLIAGQATAATIPSESATGLEARGMPERVTCKVSTGTFIFTVQQAREEYNRVKGLYNPSTQKYPTKSGYPHQFNNFGNIKFDDTACNSKKHPVKIYEFPIFQRSSEGTGAVHFDPNKSKSDQTNKPGECRVVFTAENGHLCGVMCHRSMTPGGDQGFDKCTA</sequence>
<proteinExistence type="predicted"/>
<name>A0A8H5I9A9_9HYPO</name>
<evidence type="ECO:0000313" key="4">
    <source>
        <dbReference type="EMBL" id="KAF5532817.1"/>
    </source>
</evidence>
<dbReference type="SUPFAM" id="SSF53933">
    <property type="entry name" value="Microbial ribonucleases"/>
    <property type="match status" value="1"/>
</dbReference>
<evidence type="ECO:0000256" key="2">
    <source>
        <dbReference type="ARBA" id="ARBA00022801"/>
    </source>
</evidence>
<protein>
    <submittedName>
        <fullName evidence="4">Uncharacterized protein</fullName>
    </submittedName>
</protein>
<gene>
    <name evidence="4" type="ORF">FMEXI_12228</name>
</gene>
<feature type="chain" id="PRO_5034348618" evidence="3">
    <location>
        <begin position="20"/>
        <end position="172"/>
    </location>
</feature>
<dbReference type="EMBL" id="JAAOAM010000350">
    <property type="protein sequence ID" value="KAF5532817.1"/>
    <property type="molecule type" value="Genomic_DNA"/>
</dbReference>